<sequence length="77" mass="7969">MIDSGLNLPHEDMGLKGDTISGTNDSGTGNWFDHGGPHGTHVAGTIAALNNGIGVRNVIGTNPSMHIIKVFGVIHLI</sequence>
<evidence type="ECO:0000256" key="2">
    <source>
        <dbReference type="SAM" id="MobiDB-lite"/>
    </source>
</evidence>
<dbReference type="EMBL" id="FOLO01000003">
    <property type="protein sequence ID" value="SFC00719.1"/>
    <property type="molecule type" value="Genomic_DNA"/>
</dbReference>
<dbReference type="Proteomes" id="UP000198862">
    <property type="component" value="Unassembled WGS sequence"/>
</dbReference>
<dbReference type="GO" id="GO:0006508">
    <property type="term" value="P:proteolysis"/>
    <property type="evidence" value="ECO:0007669"/>
    <property type="project" value="InterPro"/>
</dbReference>
<feature type="domain" description="Peptidase S8/S53" evidence="3">
    <location>
        <begin position="2"/>
        <end position="69"/>
    </location>
</feature>
<protein>
    <submittedName>
        <fullName evidence="4">Subtilase family protein</fullName>
    </submittedName>
</protein>
<organism evidence="4 5">
    <name type="scientific">Pseudoalteromonas denitrificans DSM 6059</name>
    <dbReference type="NCBI Taxonomy" id="1123010"/>
    <lineage>
        <taxon>Bacteria</taxon>
        <taxon>Pseudomonadati</taxon>
        <taxon>Pseudomonadota</taxon>
        <taxon>Gammaproteobacteria</taxon>
        <taxon>Alteromonadales</taxon>
        <taxon>Pseudoalteromonadaceae</taxon>
        <taxon>Pseudoalteromonas</taxon>
    </lineage>
</organism>
<evidence type="ECO:0000313" key="5">
    <source>
        <dbReference type="Proteomes" id="UP000198862"/>
    </source>
</evidence>
<evidence type="ECO:0000313" key="4">
    <source>
        <dbReference type="EMBL" id="SFC00719.1"/>
    </source>
</evidence>
<dbReference type="SUPFAM" id="SSF52743">
    <property type="entry name" value="Subtilisin-like"/>
    <property type="match status" value="1"/>
</dbReference>
<evidence type="ECO:0000256" key="1">
    <source>
        <dbReference type="PROSITE-ProRule" id="PRU01240"/>
    </source>
</evidence>
<reference evidence="4 5" key="1">
    <citation type="submission" date="2016-10" db="EMBL/GenBank/DDBJ databases">
        <authorList>
            <person name="de Groot N.N."/>
        </authorList>
    </citation>
    <scope>NUCLEOTIDE SEQUENCE [LARGE SCALE GENOMIC DNA]</scope>
    <source>
        <strain evidence="4 5">DSM 6059</strain>
    </source>
</reference>
<proteinExistence type="inferred from homology"/>
<evidence type="ECO:0000259" key="3">
    <source>
        <dbReference type="Pfam" id="PF00082"/>
    </source>
</evidence>
<keyword evidence="5" id="KW-1185">Reference proteome</keyword>
<dbReference type="RefSeq" id="WP_342742224.1">
    <property type="nucleotide sequence ID" value="NZ_FOLO01000003.1"/>
</dbReference>
<comment type="similarity">
    <text evidence="1">Belongs to the peptidase S8 family.</text>
</comment>
<feature type="region of interest" description="Disordered" evidence="2">
    <location>
        <begin position="1"/>
        <end position="20"/>
    </location>
</feature>
<accession>A0A1I1FMG2</accession>
<dbReference type="Pfam" id="PF00082">
    <property type="entry name" value="Peptidase_S8"/>
    <property type="match status" value="1"/>
</dbReference>
<dbReference type="InterPro" id="IPR036852">
    <property type="entry name" value="Peptidase_S8/S53_dom_sf"/>
</dbReference>
<dbReference type="InterPro" id="IPR000209">
    <property type="entry name" value="Peptidase_S8/S53_dom"/>
</dbReference>
<dbReference type="PROSITE" id="PS51892">
    <property type="entry name" value="SUBTILASE"/>
    <property type="match status" value="1"/>
</dbReference>
<dbReference type="STRING" id="1123010.SAMN02745724_00700"/>
<dbReference type="Gene3D" id="3.40.50.200">
    <property type="entry name" value="Peptidase S8/S53 domain"/>
    <property type="match status" value="1"/>
</dbReference>
<comment type="caution">
    <text evidence="1">Lacks conserved residue(s) required for the propagation of feature annotation.</text>
</comment>
<dbReference type="AlphaFoldDB" id="A0A1I1FMG2"/>
<dbReference type="GO" id="GO:0004252">
    <property type="term" value="F:serine-type endopeptidase activity"/>
    <property type="evidence" value="ECO:0007669"/>
    <property type="project" value="InterPro"/>
</dbReference>
<dbReference type="PROSITE" id="PS00137">
    <property type="entry name" value="SUBTILASE_HIS"/>
    <property type="match status" value="1"/>
</dbReference>
<name>A0A1I1FMG2_9GAMM</name>
<gene>
    <name evidence="4" type="ORF">SAMN02745724_00700</name>
</gene>
<dbReference type="InterPro" id="IPR022398">
    <property type="entry name" value="Peptidase_S8_His-AS"/>
</dbReference>